<dbReference type="AlphaFoldDB" id="A0A9Q3HWS7"/>
<evidence type="ECO:0000313" key="3">
    <source>
        <dbReference type="Proteomes" id="UP000765509"/>
    </source>
</evidence>
<accession>A0A9Q3HWS7</accession>
<protein>
    <submittedName>
        <fullName evidence="2">Uncharacterized protein</fullName>
    </submittedName>
</protein>
<dbReference type="Proteomes" id="UP000765509">
    <property type="component" value="Unassembled WGS sequence"/>
</dbReference>
<evidence type="ECO:0000313" key="2">
    <source>
        <dbReference type="EMBL" id="MBW0519072.1"/>
    </source>
</evidence>
<reference evidence="2" key="1">
    <citation type="submission" date="2021-03" db="EMBL/GenBank/DDBJ databases">
        <title>Draft genome sequence of rust myrtle Austropuccinia psidii MF-1, a brazilian biotype.</title>
        <authorList>
            <person name="Quecine M.C."/>
            <person name="Pachon D.M.R."/>
            <person name="Bonatelli M.L."/>
            <person name="Correr F.H."/>
            <person name="Franceschini L.M."/>
            <person name="Leite T.F."/>
            <person name="Margarido G.R.A."/>
            <person name="Almeida C.A."/>
            <person name="Ferrarezi J.A."/>
            <person name="Labate C.A."/>
        </authorList>
    </citation>
    <scope>NUCLEOTIDE SEQUENCE</scope>
    <source>
        <strain evidence="2">MF-1</strain>
    </source>
</reference>
<dbReference type="EMBL" id="AVOT02027087">
    <property type="protein sequence ID" value="MBW0519072.1"/>
    <property type="molecule type" value="Genomic_DNA"/>
</dbReference>
<feature type="compositionally biased region" description="Basic and acidic residues" evidence="1">
    <location>
        <begin position="48"/>
        <end position="65"/>
    </location>
</feature>
<organism evidence="2 3">
    <name type="scientific">Austropuccinia psidii MF-1</name>
    <dbReference type="NCBI Taxonomy" id="1389203"/>
    <lineage>
        <taxon>Eukaryota</taxon>
        <taxon>Fungi</taxon>
        <taxon>Dikarya</taxon>
        <taxon>Basidiomycota</taxon>
        <taxon>Pucciniomycotina</taxon>
        <taxon>Pucciniomycetes</taxon>
        <taxon>Pucciniales</taxon>
        <taxon>Sphaerophragmiaceae</taxon>
        <taxon>Austropuccinia</taxon>
    </lineage>
</organism>
<sequence length="81" mass="9752">MSRFISEQYEPLEIVETKETASQCVMEGIINSLFDTESQSSQQKRKQLTREKAQVHRQKMEHEHWLTQQRRRNERFSAKAQ</sequence>
<gene>
    <name evidence="2" type="ORF">O181_058787</name>
</gene>
<proteinExistence type="predicted"/>
<feature type="region of interest" description="Disordered" evidence="1">
    <location>
        <begin position="36"/>
        <end position="81"/>
    </location>
</feature>
<comment type="caution">
    <text evidence="2">The sequence shown here is derived from an EMBL/GenBank/DDBJ whole genome shotgun (WGS) entry which is preliminary data.</text>
</comment>
<evidence type="ECO:0000256" key="1">
    <source>
        <dbReference type="SAM" id="MobiDB-lite"/>
    </source>
</evidence>
<keyword evidence="3" id="KW-1185">Reference proteome</keyword>
<name>A0A9Q3HWS7_9BASI</name>